<keyword evidence="1" id="KW-0472">Membrane</keyword>
<comment type="caution">
    <text evidence="2">The sequence shown here is derived from an EMBL/GenBank/DDBJ whole genome shotgun (WGS) entry which is preliminary data.</text>
</comment>
<keyword evidence="1" id="KW-1133">Transmembrane helix</keyword>
<proteinExistence type="predicted"/>
<feature type="transmembrane region" description="Helical" evidence="1">
    <location>
        <begin position="49"/>
        <end position="71"/>
    </location>
</feature>
<dbReference type="Proteomes" id="UP001551584">
    <property type="component" value="Unassembled WGS sequence"/>
</dbReference>
<feature type="transmembrane region" description="Helical" evidence="1">
    <location>
        <begin position="83"/>
        <end position="110"/>
    </location>
</feature>
<protein>
    <submittedName>
        <fullName evidence="2">DUF2975 domain-containing protein</fullName>
    </submittedName>
</protein>
<dbReference type="InterPro" id="IPR021354">
    <property type="entry name" value="DUF2975"/>
</dbReference>
<organism evidence="2 3">
    <name type="scientific">Streptomyces chilikensis</name>
    <dbReference type="NCBI Taxonomy" id="1194079"/>
    <lineage>
        <taxon>Bacteria</taxon>
        <taxon>Bacillati</taxon>
        <taxon>Actinomycetota</taxon>
        <taxon>Actinomycetes</taxon>
        <taxon>Kitasatosporales</taxon>
        <taxon>Streptomycetaceae</taxon>
        <taxon>Streptomyces</taxon>
    </lineage>
</organism>
<accession>A0ABV3EU97</accession>
<evidence type="ECO:0000313" key="3">
    <source>
        <dbReference type="Proteomes" id="UP001551584"/>
    </source>
</evidence>
<name>A0ABV3EU97_9ACTN</name>
<keyword evidence="3" id="KW-1185">Reference proteome</keyword>
<dbReference type="RefSeq" id="WP_166022934.1">
    <property type="nucleotide sequence ID" value="NZ_JBEZNA010000056.1"/>
</dbReference>
<reference evidence="2 3" key="1">
    <citation type="submission" date="2024-06" db="EMBL/GenBank/DDBJ databases">
        <title>The Natural Products Discovery Center: Release of the First 8490 Sequenced Strains for Exploring Actinobacteria Biosynthetic Diversity.</title>
        <authorList>
            <person name="Kalkreuter E."/>
            <person name="Kautsar S.A."/>
            <person name="Yang D."/>
            <person name="Bader C.D."/>
            <person name="Teijaro C.N."/>
            <person name="Fluegel L."/>
            <person name="Davis C.M."/>
            <person name="Simpson J.R."/>
            <person name="Lauterbach L."/>
            <person name="Steele A.D."/>
            <person name="Gui C."/>
            <person name="Meng S."/>
            <person name="Li G."/>
            <person name="Viehrig K."/>
            <person name="Ye F."/>
            <person name="Su P."/>
            <person name="Kiefer A.F."/>
            <person name="Nichols A."/>
            <person name="Cepeda A.J."/>
            <person name="Yan W."/>
            <person name="Fan B."/>
            <person name="Jiang Y."/>
            <person name="Adhikari A."/>
            <person name="Zheng C.-J."/>
            <person name="Schuster L."/>
            <person name="Cowan T.M."/>
            <person name="Smanski M.J."/>
            <person name="Chevrette M.G."/>
            <person name="De Carvalho L.P.S."/>
            <person name="Shen B."/>
        </authorList>
    </citation>
    <scope>NUCLEOTIDE SEQUENCE [LARGE SCALE GENOMIC DNA]</scope>
    <source>
        <strain evidence="2 3">NPDC048117</strain>
    </source>
</reference>
<evidence type="ECO:0000256" key="1">
    <source>
        <dbReference type="SAM" id="Phobius"/>
    </source>
</evidence>
<sequence>MGKLAVLALRAVITALLAGSLFVQAVMLPFIFMDMQREGGDVAPLRVPFVVIVFLGIVAAQVVLVSVWRLVTMARRGTVFSHAAFRYVDLITGGFATAAVLVWVLGVFLASLNSGGPEEDQVAPGVVLLVGGAGLAVFGVALVVLVLRTLLAQAVDRDVEASRMRAELDEVI</sequence>
<feature type="transmembrane region" description="Helical" evidence="1">
    <location>
        <begin position="122"/>
        <end position="147"/>
    </location>
</feature>
<dbReference type="Pfam" id="PF11188">
    <property type="entry name" value="DUF2975"/>
    <property type="match status" value="1"/>
</dbReference>
<dbReference type="EMBL" id="JBEZNA010000056">
    <property type="protein sequence ID" value="MEU9579802.1"/>
    <property type="molecule type" value="Genomic_DNA"/>
</dbReference>
<gene>
    <name evidence="2" type="ORF">AB0D95_21435</name>
</gene>
<keyword evidence="1" id="KW-0812">Transmembrane</keyword>
<evidence type="ECO:0000313" key="2">
    <source>
        <dbReference type="EMBL" id="MEU9579802.1"/>
    </source>
</evidence>